<organism evidence="8 9">
    <name type="scientific">Tessaracoccus bendigoensis DSM 12906</name>
    <dbReference type="NCBI Taxonomy" id="1123357"/>
    <lineage>
        <taxon>Bacteria</taxon>
        <taxon>Bacillati</taxon>
        <taxon>Actinomycetota</taxon>
        <taxon>Actinomycetes</taxon>
        <taxon>Propionibacteriales</taxon>
        <taxon>Propionibacteriaceae</taxon>
        <taxon>Tessaracoccus</taxon>
    </lineage>
</organism>
<dbReference type="Pfam" id="PF00210">
    <property type="entry name" value="Ferritin"/>
    <property type="match status" value="1"/>
</dbReference>
<dbReference type="InterPro" id="IPR012347">
    <property type="entry name" value="Ferritin-like"/>
</dbReference>
<accession>A0A1M6IFR4</accession>
<feature type="binding site" evidence="5">
    <location>
        <position position="129"/>
    </location>
    <ligand>
        <name>Fe cation</name>
        <dbReference type="ChEBI" id="CHEBI:24875"/>
        <label>1</label>
    </ligand>
</feature>
<dbReference type="CDD" id="cd01055">
    <property type="entry name" value="Nonheme_Ferritin"/>
    <property type="match status" value="1"/>
</dbReference>
<name>A0A1M6IFR4_9ACTN</name>
<dbReference type="Proteomes" id="UP000184512">
    <property type="component" value="Unassembled WGS sequence"/>
</dbReference>
<dbReference type="InterPro" id="IPR009078">
    <property type="entry name" value="Ferritin-like_SF"/>
</dbReference>
<dbReference type="PROSITE" id="PS50905">
    <property type="entry name" value="FERRITIN_LIKE"/>
    <property type="match status" value="1"/>
</dbReference>
<keyword evidence="1 6" id="KW-0409">Iron storage</keyword>
<evidence type="ECO:0000256" key="3">
    <source>
        <dbReference type="ARBA" id="ARBA00023002"/>
    </source>
</evidence>
<keyword evidence="9" id="KW-1185">Reference proteome</keyword>
<proteinExistence type="predicted"/>
<protein>
    <recommendedName>
        <fullName evidence="6">Ferritin</fullName>
    </recommendedName>
</protein>
<gene>
    <name evidence="8" type="ORF">SAMN02745244_02267</name>
</gene>
<evidence type="ECO:0000259" key="7">
    <source>
        <dbReference type="PROSITE" id="PS50905"/>
    </source>
</evidence>
<feature type="binding site" evidence="5">
    <location>
        <position position="18"/>
    </location>
    <ligand>
        <name>Fe cation</name>
        <dbReference type="ChEBI" id="CHEBI:24875"/>
        <label>1</label>
    </ligand>
</feature>
<dbReference type="SUPFAM" id="SSF47240">
    <property type="entry name" value="Ferritin-like"/>
    <property type="match status" value="1"/>
</dbReference>
<dbReference type="EMBL" id="FQZG01000040">
    <property type="protein sequence ID" value="SHJ33233.1"/>
    <property type="molecule type" value="Genomic_DNA"/>
</dbReference>
<feature type="binding site" evidence="5">
    <location>
        <position position="96"/>
    </location>
    <ligand>
        <name>Fe cation</name>
        <dbReference type="ChEBI" id="CHEBI:24875"/>
        <label>1</label>
    </ligand>
</feature>
<dbReference type="GO" id="GO:0008198">
    <property type="term" value="F:ferrous iron binding"/>
    <property type="evidence" value="ECO:0007669"/>
    <property type="project" value="TreeGrafter"/>
</dbReference>
<feature type="binding site" evidence="5">
    <location>
        <position position="51"/>
    </location>
    <ligand>
        <name>Fe cation</name>
        <dbReference type="ChEBI" id="CHEBI:24875"/>
        <label>1</label>
    </ligand>
</feature>
<sequence>MKLSLAMLAKFNDQITLEFASSMAYRQLAIEMDVQDLPGMALWLRHQADEEVVHANKFIDHVVDRDDHPTIGSVAAPDVRAGSTPSEVFSAALRHEQVVSESIRNLYRAAEAEGDIDSRPLLNWFVDEQIEEESTVNEILARIRLVGSDGPGLLRLDEELGSRPAGSTENTGR</sequence>
<reference evidence="8 9" key="1">
    <citation type="submission" date="2016-11" db="EMBL/GenBank/DDBJ databases">
        <authorList>
            <person name="Jaros S."/>
            <person name="Januszkiewicz K."/>
            <person name="Wedrychowicz H."/>
        </authorList>
    </citation>
    <scope>NUCLEOTIDE SEQUENCE [LARGE SCALE GENOMIC DNA]</scope>
    <source>
        <strain evidence="8 9">DSM 12906</strain>
    </source>
</reference>
<dbReference type="GO" id="GO:0008199">
    <property type="term" value="F:ferric iron binding"/>
    <property type="evidence" value="ECO:0007669"/>
    <property type="project" value="InterPro"/>
</dbReference>
<keyword evidence="4 5" id="KW-0408">Iron</keyword>
<evidence type="ECO:0000256" key="4">
    <source>
        <dbReference type="ARBA" id="ARBA00023004"/>
    </source>
</evidence>
<dbReference type="GO" id="GO:0006826">
    <property type="term" value="P:iron ion transport"/>
    <property type="evidence" value="ECO:0007669"/>
    <property type="project" value="InterPro"/>
</dbReference>
<dbReference type="InterPro" id="IPR009040">
    <property type="entry name" value="Ferritin-like_diiron"/>
</dbReference>
<keyword evidence="2 5" id="KW-0479">Metal-binding</keyword>
<evidence type="ECO:0000256" key="1">
    <source>
        <dbReference type="ARBA" id="ARBA00022434"/>
    </source>
</evidence>
<dbReference type="AlphaFoldDB" id="A0A1M6IFR4"/>
<dbReference type="InterPro" id="IPR001519">
    <property type="entry name" value="Ferritin"/>
</dbReference>
<dbReference type="GO" id="GO:0006879">
    <property type="term" value="P:intracellular iron ion homeostasis"/>
    <property type="evidence" value="ECO:0007669"/>
    <property type="project" value="UniProtKB-KW"/>
</dbReference>
<evidence type="ECO:0000256" key="6">
    <source>
        <dbReference type="RuleBase" id="RU361145"/>
    </source>
</evidence>
<dbReference type="PANTHER" id="PTHR11431">
    <property type="entry name" value="FERRITIN"/>
    <property type="match status" value="1"/>
</dbReference>
<feature type="binding site" evidence="5">
    <location>
        <position position="54"/>
    </location>
    <ligand>
        <name>Fe cation</name>
        <dbReference type="ChEBI" id="CHEBI:24875"/>
        <label>1</label>
    </ligand>
</feature>
<dbReference type="RefSeq" id="WP_073188308.1">
    <property type="nucleotide sequence ID" value="NZ_FQZG01000040.1"/>
</dbReference>
<keyword evidence="3" id="KW-0560">Oxidoreductase</keyword>
<dbReference type="GO" id="GO:0005829">
    <property type="term" value="C:cytosol"/>
    <property type="evidence" value="ECO:0007669"/>
    <property type="project" value="TreeGrafter"/>
</dbReference>
<dbReference type="OrthoDB" id="9801481at2"/>
<evidence type="ECO:0000256" key="5">
    <source>
        <dbReference type="PIRSR" id="PIRSR601519-1"/>
    </source>
</evidence>
<dbReference type="Gene3D" id="1.20.1260.10">
    <property type="match status" value="1"/>
</dbReference>
<evidence type="ECO:0000313" key="9">
    <source>
        <dbReference type="Proteomes" id="UP000184512"/>
    </source>
</evidence>
<dbReference type="PANTHER" id="PTHR11431:SF127">
    <property type="entry name" value="BACTERIAL NON-HEME FERRITIN"/>
    <property type="match status" value="1"/>
</dbReference>
<dbReference type="InterPro" id="IPR041719">
    <property type="entry name" value="Ferritin_prok"/>
</dbReference>
<evidence type="ECO:0000256" key="2">
    <source>
        <dbReference type="ARBA" id="ARBA00022723"/>
    </source>
</evidence>
<dbReference type="InterPro" id="IPR008331">
    <property type="entry name" value="Ferritin_DPS_dom"/>
</dbReference>
<feature type="domain" description="Ferritin-like diiron" evidence="7">
    <location>
        <begin position="1"/>
        <end position="147"/>
    </location>
</feature>
<dbReference type="STRING" id="1123357.SAMN02745244_02267"/>
<dbReference type="GO" id="GO:0004322">
    <property type="term" value="F:ferroxidase activity"/>
    <property type="evidence" value="ECO:0007669"/>
    <property type="project" value="TreeGrafter"/>
</dbReference>
<evidence type="ECO:0000313" key="8">
    <source>
        <dbReference type="EMBL" id="SHJ33233.1"/>
    </source>
</evidence>